<dbReference type="RefSeq" id="WP_379597367.1">
    <property type="nucleotide sequence ID" value="NZ_JBHRTN010000015.1"/>
</dbReference>
<dbReference type="EMBL" id="JBHRTN010000015">
    <property type="protein sequence ID" value="MFC3126188.1"/>
    <property type="molecule type" value="Genomic_DNA"/>
</dbReference>
<keyword evidence="1" id="KW-1003">Cell membrane</keyword>
<organism evidence="6 7">
    <name type="scientific">Teichococcus globiformis</name>
    <dbReference type="NCBI Taxonomy" id="2307229"/>
    <lineage>
        <taxon>Bacteria</taxon>
        <taxon>Pseudomonadati</taxon>
        <taxon>Pseudomonadota</taxon>
        <taxon>Alphaproteobacteria</taxon>
        <taxon>Acetobacterales</taxon>
        <taxon>Roseomonadaceae</taxon>
        <taxon>Roseomonas</taxon>
    </lineage>
</organism>
<evidence type="ECO:0000256" key="1">
    <source>
        <dbReference type="ARBA" id="ARBA00022475"/>
    </source>
</evidence>
<evidence type="ECO:0000256" key="3">
    <source>
        <dbReference type="ARBA" id="ARBA00022989"/>
    </source>
</evidence>
<feature type="transmembrane region" description="Helical" evidence="5">
    <location>
        <begin position="7"/>
        <end position="27"/>
    </location>
</feature>
<keyword evidence="4 5" id="KW-0472">Membrane</keyword>
<accession>A0ABV7G3P6</accession>
<keyword evidence="7" id="KW-1185">Reference proteome</keyword>
<dbReference type="Proteomes" id="UP001595593">
    <property type="component" value="Unassembled WGS sequence"/>
</dbReference>
<evidence type="ECO:0000256" key="4">
    <source>
        <dbReference type="ARBA" id="ARBA00023136"/>
    </source>
</evidence>
<sequence length="69" mass="7744">MIAEIDLYGIYLPALLVWALLAVPLTALLRRALARLGAYRWVWHRPLFDLALFVIVLGGITALMELLPS</sequence>
<dbReference type="InterPro" id="IPR012451">
    <property type="entry name" value="DUF1656"/>
</dbReference>
<evidence type="ECO:0000313" key="6">
    <source>
        <dbReference type="EMBL" id="MFC3126188.1"/>
    </source>
</evidence>
<dbReference type="Pfam" id="PF07869">
    <property type="entry name" value="DUF1656"/>
    <property type="match status" value="1"/>
</dbReference>
<evidence type="ECO:0000256" key="2">
    <source>
        <dbReference type="ARBA" id="ARBA00022692"/>
    </source>
</evidence>
<evidence type="ECO:0000256" key="5">
    <source>
        <dbReference type="SAM" id="Phobius"/>
    </source>
</evidence>
<reference evidence="7" key="1">
    <citation type="journal article" date="2019" name="Int. J. Syst. Evol. Microbiol.">
        <title>The Global Catalogue of Microorganisms (GCM) 10K type strain sequencing project: providing services to taxonomists for standard genome sequencing and annotation.</title>
        <authorList>
            <consortium name="The Broad Institute Genomics Platform"/>
            <consortium name="The Broad Institute Genome Sequencing Center for Infectious Disease"/>
            <person name="Wu L."/>
            <person name="Ma J."/>
        </authorList>
    </citation>
    <scope>NUCLEOTIDE SEQUENCE [LARGE SCALE GENOMIC DNA]</scope>
    <source>
        <strain evidence="7">KCTC 52094</strain>
    </source>
</reference>
<feature type="transmembrane region" description="Helical" evidence="5">
    <location>
        <begin position="47"/>
        <end position="67"/>
    </location>
</feature>
<keyword evidence="2 5" id="KW-0812">Transmembrane</keyword>
<evidence type="ECO:0000313" key="7">
    <source>
        <dbReference type="Proteomes" id="UP001595593"/>
    </source>
</evidence>
<proteinExistence type="predicted"/>
<name>A0ABV7G3P6_9PROT</name>
<comment type="caution">
    <text evidence="6">The sequence shown here is derived from an EMBL/GenBank/DDBJ whole genome shotgun (WGS) entry which is preliminary data.</text>
</comment>
<gene>
    <name evidence="6" type="ORF">ACFOD4_14055</name>
</gene>
<keyword evidence="3 5" id="KW-1133">Transmembrane helix</keyword>
<protein>
    <submittedName>
        <fullName evidence="6">DUF1656 domain-containing protein</fullName>
    </submittedName>
</protein>